<reference evidence="4 5" key="1">
    <citation type="submission" date="2019-08" db="EMBL/GenBank/DDBJ databases">
        <title>Deep-cultivation of Planctomycetes and their phenomic and genomic characterization uncovers novel biology.</title>
        <authorList>
            <person name="Wiegand S."/>
            <person name="Jogler M."/>
            <person name="Boedeker C."/>
            <person name="Pinto D."/>
            <person name="Vollmers J."/>
            <person name="Rivas-Marin E."/>
            <person name="Kohn T."/>
            <person name="Peeters S.H."/>
            <person name="Heuer A."/>
            <person name="Rast P."/>
            <person name="Oberbeckmann S."/>
            <person name="Bunk B."/>
            <person name="Jeske O."/>
            <person name="Meyerdierks A."/>
            <person name="Storesund J.E."/>
            <person name="Kallscheuer N."/>
            <person name="Luecker S."/>
            <person name="Lage O.M."/>
            <person name="Pohl T."/>
            <person name="Merkel B.J."/>
            <person name="Hornburger P."/>
            <person name="Mueller R.-W."/>
            <person name="Bruemmer F."/>
            <person name="Labrenz M."/>
            <person name="Spormann A.M."/>
            <person name="Op Den Camp H."/>
            <person name="Overmann J."/>
            <person name="Amann R."/>
            <person name="Jetten M.S.M."/>
            <person name="Mascher T."/>
            <person name="Medema M.H."/>
            <person name="Devos D.P."/>
            <person name="Kaster A.-K."/>
            <person name="Ovreas L."/>
            <person name="Rohde M."/>
            <person name="Galperin M.Y."/>
            <person name="Jogler C."/>
        </authorList>
    </citation>
    <scope>NUCLEOTIDE SEQUENCE [LARGE SCALE GENOMIC DNA]</scope>
    <source>
        <strain evidence="4 5">LF1</strain>
    </source>
</reference>
<dbReference type="Pfam" id="PF07635">
    <property type="entry name" value="PSCyt1"/>
    <property type="match status" value="1"/>
</dbReference>
<dbReference type="RefSeq" id="WP_149752773.1">
    <property type="nucleotide sequence ID" value="NZ_LWSK01000130.1"/>
</dbReference>
<dbReference type="GO" id="GO:0020037">
    <property type="term" value="F:heme binding"/>
    <property type="evidence" value="ECO:0007669"/>
    <property type="project" value="InterPro"/>
</dbReference>
<dbReference type="PANTHER" id="PTHR35889">
    <property type="entry name" value="CYCLOINULO-OLIGOSACCHARIDE FRUCTANOTRANSFERASE-RELATED"/>
    <property type="match status" value="1"/>
</dbReference>
<dbReference type="Pfam" id="PF07587">
    <property type="entry name" value="PSD1"/>
    <property type="match status" value="1"/>
</dbReference>
<feature type="domain" description="DUF1549" evidence="1">
    <location>
        <begin position="155"/>
        <end position="360"/>
    </location>
</feature>
<dbReference type="OrthoDB" id="127107at2"/>
<accession>A0A5B1CIJ9</accession>
<protein>
    <submittedName>
        <fullName evidence="4">Planctomycete cytochrome C</fullName>
    </submittedName>
</protein>
<feature type="domain" description="DUF1553" evidence="2">
    <location>
        <begin position="507"/>
        <end position="763"/>
    </location>
</feature>
<dbReference type="GO" id="GO:0009055">
    <property type="term" value="F:electron transfer activity"/>
    <property type="evidence" value="ECO:0007669"/>
    <property type="project" value="InterPro"/>
</dbReference>
<dbReference type="EMBL" id="VRLW01000001">
    <property type="protein sequence ID" value="KAA1260091.1"/>
    <property type="molecule type" value="Genomic_DNA"/>
</dbReference>
<dbReference type="Proteomes" id="UP000322699">
    <property type="component" value="Unassembled WGS sequence"/>
</dbReference>
<dbReference type="Pfam" id="PF07583">
    <property type="entry name" value="PSCyt2"/>
    <property type="match status" value="1"/>
</dbReference>
<organism evidence="4 5">
    <name type="scientific">Rubripirellula obstinata</name>
    <dbReference type="NCBI Taxonomy" id="406547"/>
    <lineage>
        <taxon>Bacteria</taxon>
        <taxon>Pseudomonadati</taxon>
        <taxon>Planctomycetota</taxon>
        <taxon>Planctomycetia</taxon>
        <taxon>Pirellulales</taxon>
        <taxon>Pirellulaceae</taxon>
        <taxon>Rubripirellula</taxon>
    </lineage>
</organism>
<dbReference type="InterPro" id="IPR036909">
    <property type="entry name" value="Cyt_c-like_dom_sf"/>
</dbReference>
<proteinExistence type="predicted"/>
<sequence>MIRFILVTILSAGLWLAPSLLITAAAEAPEASKDLSFKRDVRPILSNHCFACHGPDENHRAAGVRLDVADEVDLDEVLDRIQSDDPDIVMPPPEMNKPLSPAKVETLARWIEDGAEYEQHWAYVPPSATEPPIVNLPKNTADSDVSISNEWTKNPIDRFALARMQSEDLHPSPRADKRTLIRRATFDLTGLPPTVNEINDFLADTSDDAFPNLVERLIAKPAFGEHLARYWLDLVRFADTNGLHHDHYREMSPYRDWVIRSFNENKPFDQFIKDQIAGDLNDDPTREQLIASGFNRLHLIIDVGTALPEESAFRNMVDQVSAVGTAMMGLTMQCAVCHDHKYDPITQKDFYQMSAFFNNFDGEPETGRRGSSDFPRGIQPPYINLCTPEQDAEIERLEEAVRVARAAEKAIRNKAESSKVDQDDENIITKEEADSLIEALEPTLKEVIEARDSFLSQIPAAMIMKDHDDVRPAHIMVRGAYDQPGEEVTTGTPDFLPPMPETDARKTRMDLADWLIDPSNPLTARVAVNRFWQQLFGVGLVKTSEDFGSQGESPSHPELLDFLTVRFVESGWDVKSLLRQIVLTQTYQQSSRADQRQFVEDPDNRLLARGSRYRLDAEMVRDQVFSVCGLLNTSMYGKSVKPPQPKGLWKIVSMPSSYPSTFTADTGDAIYRRSLYTFWKRGFAPPQLTIFDAPTRESCIARRERTNTPLQALMMMNEEQFFAAEMYLAKQLLDQSELTSEERIVLAYETVTSQIPSQITREELDLGLQQFRAAFEQQPVLAEEMIAGAGKSAMQAGESIANAIKIDAPQEQVELAAWTMLVHSLLNLDITKTRE</sequence>
<dbReference type="PANTHER" id="PTHR35889:SF3">
    <property type="entry name" value="F-BOX DOMAIN-CONTAINING PROTEIN"/>
    <property type="match status" value="1"/>
</dbReference>
<gene>
    <name evidence="4" type="ORF">LF1_26300</name>
</gene>
<evidence type="ECO:0000259" key="3">
    <source>
        <dbReference type="Pfam" id="PF07635"/>
    </source>
</evidence>
<dbReference type="InterPro" id="IPR011429">
    <property type="entry name" value="Cyt_c_Planctomycete-type"/>
</dbReference>
<keyword evidence="5" id="KW-1185">Reference proteome</keyword>
<evidence type="ECO:0000313" key="4">
    <source>
        <dbReference type="EMBL" id="KAA1260091.1"/>
    </source>
</evidence>
<dbReference type="InterPro" id="IPR011444">
    <property type="entry name" value="DUF1549"/>
</dbReference>
<evidence type="ECO:0000259" key="2">
    <source>
        <dbReference type="Pfam" id="PF07587"/>
    </source>
</evidence>
<evidence type="ECO:0000259" key="1">
    <source>
        <dbReference type="Pfam" id="PF07583"/>
    </source>
</evidence>
<dbReference type="AlphaFoldDB" id="A0A5B1CIJ9"/>
<dbReference type="InterPro" id="IPR022655">
    <property type="entry name" value="DUF1553"/>
</dbReference>
<feature type="domain" description="Cytochrome C Planctomycete-type" evidence="3">
    <location>
        <begin position="49"/>
        <end position="94"/>
    </location>
</feature>
<evidence type="ECO:0000313" key="5">
    <source>
        <dbReference type="Proteomes" id="UP000322699"/>
    </source>
</evidence>
<dbReference type="SUPFAM" id="SSF46626">
    <property type="entry name" value="Cytochrome c"/>
    <property type="match status" value="1"/>
</dbReference>
<name>A0A5B1CIJ9_9BACT</name>
<comment type="caution">
    <text evidence="4">The sequence shown here is derived from an EMBL/GenBank/DDBJ whole genome shotgun (WGS) entry which is preliminary data.</text>
</comment>